<sequence length="306" mass="35145">MADGKTYYELLGVDRNASEKEITKAYRKKALKCHPDKNPDNPNAAELFHKLSKAFEVIGNPKAKAAYDATLKAKERARLRVQAFDSKRKKFKEDLEDREKSSQDDYVKDEVLVKNLEQEIERLREEGLKILQREQELIKQQIEEERKRTEASVGTEEDFNFTPKLKIRWKCQKNDNTNGGYSSELLQSMFRKYGEIENLLVSSKKAGSAIIEFKDFKSAEMAIENERGNPANPLRITWLEGAVPKVTHDERHDSSSAKVDAPINVTSTSEDNLVSGRDFESLVMRKLRQAEERKRLCEELANEDAS</sequence>
<evidence type="ECO:0000313" key="6">
    <source>
        <dbReference type="EMBL" id="CAB4003191.1"/>
    </source>
</evidence>
<keyword evidence="3" id="KW-0963">Cytoplasm</keyword>
<dbReference type="OrthoDB" id="259708at2759"/>
<dbReference type="AlphaFoldDB" id="A0A7D9I8X9"/>
<dbReference type="InterPro" id="IPR000504">
    <property type="entry name" value="RRM_dom"/>
</dbReference>
<dbReference type="SUPFAM" id="SSF46565">
    <property type="entry name" value="Chaperone J-domain"/>
    <property type="match status" value="1"/>
</dbReference>
<name>A0A7D9I8X9_PARCT</name>
<dbReference type="PANTHER" id="PTHR44313">
    <property type="entry name" value="DNAJ HOMOLOG SUBFAMILY C MEMBER 17"/>
    <property type="match status" value="1"/>
</dbReference>
<dbReference type="InterPro" id="IPR012677">
    <property type="entry name" value="Nucleotide-bd_a/b_plait_sf"/>
</dbReference>
<accession>A0A7D9I8X9</accession>
<dbReference type="InterPro" id="IPR001623">
    <property type="entry name" value="DnaJ_domain"/>
</dbReference>
<dbReference type="InterPro" id="IPR034254">
    <property type="entry name" value="DNAJC17_RRM"/>
</dbReference>
<dbReference type="GO" id="GO:0005681">
    <property type="term" value="C:spliceosomal complex"/>
    <property type="evidence" value="ECO:0007669"/>
    <property type="project" value="TreeGrafter"/>
</dbReference>
<dbReference type="EMBL" id="CACRXK020004562">
    <property type="protein sequence ID" value="CAB4003191.1"/>
    <property type="molecule type" value="Genomic_DNA"/>
</dbReference>
<comment type="subcellular location">
    <subcellularLocation>
        <location evidence="2">Cytoplasm</location>
    </subcellularLocation>
    <subcellularLocation>
        <location evidence="1">Nucleus</location>
    </subcellularLocation>
</comment>
<evidence type="ECO:0000256" key="4">
    <source>
        <dbReference type="ARBA" id="ARBA00023186"/>
    </source>
</evidence>
<keyword evidence="4" id="KW-0143">Chaperone</keyword>
<dbReference type="GO" id="GO:0000390">
    <property type="term" value="P:spliceosomal complex disassembly"/>
    <property type="evidence" value="ECO:0007669"/>
    <property type="project" value="TreeGrafter"/>
</dbReference>
<evidence type="ECO:0000313" key="7">
    <source>
        <dbReference type="Proteomes" id="UP001152795"/>
    </source>
</evidence>
<organism evidence="6 7">
    <name type="scientific">Paramuricea clavata</name>
    <name type="common">Red gorgonian</name>
    <name type="synonym">Violescent sea-whip</name>
    <dbReference type="NCBI Taxonomy" id="317549"/>
    <lineage>
        <taxon>Eukaryota</taxon>
        <taxon>Metazoa</taxon>
        <taxon>Cnidaria</taxon>
        <taxon>Anthozoa</taxon>
        <taxon>Octocorallia</taxon>
        <taxon>Malacalcyonacea</taxon>
        <taxon>Plexauridae</taxon>
        <taxon>Paramuricea</taxon>
    </lineage>
</organism>
<dbReference type="InterPro" id="IPR052094">
    <property type="entry name" value="Pre-mRNA-splicing_ERAD"/>
</dbReference>
<proteinExistence type="predicted"/>
<dbReference type="Gene3D" id="1.10.287.110">
    <property type="entry name" value="DnaJ domain"/>
    <property type="match status" value="1"/>
</dbReference>
<dbReference type="CDD" id="cd12429">
    <property type="entry name" value="RRM_DNAJC17"/>
    <property type="match status" value="1"/>
</dbReference>
<dbReference type="InterPro" id="IPR036869">
    <property type="entry name" value="J_dom_sf"/>
</dbReference>
<reference evidence="6" key="1">
    <citation type="submission" date="2020-04" db="EMBL/GenBank/DDBJ databases">
        <authorList>
            <person name="Alioto T."/>
            <person name="Alioto T."/>
            <person name="Gomez Garrido J."/>
        </authorList>
    </citation>
    <scope>NUCLEOTIDE SEQUENCE</scope>
    <source>
        <strain evidence="6">A484AB</strain>
    </source>
</reference>
<evidence type="ECO:0000256" key="1">
    <source>
        <dbReference type="ARBA" id="ARBA00004123"/>
    </source>
</evidence>
<dbReference type="Pfam" id="PF00076">
    <property type="entry name" value="RRM_1"/>
    <property type="match status" value="1"/>
</dbReference>
<dbReference type="PANTHER" id="PTHR44313:SF1">
    <property type="entry name" value="DNAJ HOMOLOG SUBFAMILY C MEMBER 17"/>
    <property type="match status" value="1"/>
</dbReference>
<comment type="caution">
    <text evidence="6">The sequence shown here is derived from an EMBL/GenBank/DDBJ whole genome shotgun (WGS) entry which is preliminary data.</text>
</comment>
<evidence type="ECO:0000256" key="5">
    <source>
        <dbReference type="ARBA" id="ARBA00023242"/>
    </source>
</evidence>
<dbReference type="GO" id="GO:0005737">
    <property type="term" value="C:cytoplasm"/>
    <property type="evidence" value="ECO:0007669"/>
    <property type="project" value="UniProtKB-SubCell"/>
</dbReference>
<gene>
    <name evidence="6" type="ORF">PACLA_8A053744</name>
</gene>
<protein>
    <submittedName>
        <fullName evidence="6">DnaJ homolog subfamily C member 17</fullName>
    </submittedName>
</protein>
<keyword evidence="5" id="KW-0539">Nucleus</keyword>
<dbReference type="Gene3D" id="3.30.70.330">
    <property type="match status" value="1"/>
</dbReference>
<dbReference type="GO" id="GO:0003723">
    <property type="term" value="F:RNA binding"/>
    <property type="evidence" value="ECO:0007669"/>
    <property type="project" value="UniProtKB-UniRule"/>
</dbReference>
<dbReference type="PRINTS" id="PR00625">
    <property type="entry name" value="JDOMAIN"/>
</dbReference>
<dbReference type="SMART" id="SM00271">
    <property type="entry name" value="DnaJ"/>
    <property type="match status" value="1"/>
</dbReference>
<dbReference type="Pfam" id="PF00226">
    <property type="entry name" value="DnaJ"/>
    <property type="match status" value="1"/>
</dbReference>
<dbReference type="Proteomes" id="UP001152795">
    <property type="component" value="Unassembled WGS sequence"/>
</dbReference>
<dbReference type="PROSITE" id="PS50102">
    <property type="entry name" value="RRM"/>
    <property type="match status" value="1"/>
</dbReference>
<dbReference type="SUPFAM" id="SSF54928">
    <property type="entry name" value="RNA-binding domain, RBD"/>
    <property type="match status" value="1"/>
</dbReference>
<dbReference type="PROSITE" id="PS50076">
    <property type="entry name" value="DNAJ_2"/>
    <property type="match status" value="1"/>
</dbReference>
<evidence type="ECO:0000256" key="3">
    <source>
        <dbReference type="ARBA" id="ARBA00022490"/>
    </source>
</evidence>
<dbReference type="CDD" id="cd06257">
    <property type="entry name" value="DnaJ"/>
    <property type="match status" value="1"/>
</dbReference>
<evidence type="ECO:0000256" key="2">
    <source>
        <dbReference type="ARBA" id="ARBA00004496"/>
    </source>
</evidence>
<dbReference type="InterPro" id="IPR035979">
    <property type="entry name" value="RBD_domain_sf"/>
</dbReference>
<keyword evidence="7" id="KW-1185">Reference proteome</keyword>